<dbReference type="GO" id="GO:0015562">
    <property type="term" value="F:efflux transmembrane transporter activity"/>
    <property type="evidence" value="ECO:0007669"/>
    <property type="project" value="InterPro"/>
</dbReference>
<sequence length="447" mass="50236">MWRRLCAVKALWAVVLAMAACLGLGTDCLAETSGEVLTLQDALREALSNDHLIKEARELERAAAEGLKEAKAALLPTFSAHYEYFRLEDNPYAIFKTGLGNQEVEVGHRNQFSWDLTVSQPLFTGFALVTKKKIAALDLARSEVHREQAVLDVSKRVKTAYFRVLLAQRFLEVASEEETQLAAHLRDAEKFYEQGLIPFNDVLKSRVALAQARQTKVRRAKDVEVATADLNRLLGRPLNAPTRVADVVRFSPGSYPLEALMEEAVRQRPELRVLRLAVEQAREGVRLAASELYPKIFLVGRLERSGKDPLGEENDYQNPDTTALGVRLEWPFFEWGRTRAAVRRQKATAKSLAERLADIEESVRLEVKAAVADLEVAQANVETAVAALEQARENLRITRLQYRQQVTTSTEVLDARAYLTQAEANYYGAHYGWHLARAELDRALGRQ</sequence>
<dbReference type="GO" id="GO:1990281">
    <property type="term" value="C:efflux pump complex"/>
    <property type="evidence" value="ECO:0007669"/>
    <property type="project" value="TreeGrafter"/>
</dbReference>
<keyword evidence="4" id="KW-1134">Transmembrane beta strand</keyword>
<evidence type="ECO:0000256" key="5">
    <source>
        <dbReference type="ARBA" id="ARBA00022692"/>
    </source>
</evidence>
<dbReference type="Pfam" id="PF02321">
    <property type="entry name" value="OEP"/>
    <property type="match status" value="2"/>
</dbReference>
<dbReference type="PANTHER" id="PTHR30026:SF21">
    <property type="entry name" value="SLR1270 PROTEIN"/>
    <property type="match status" value="1"/>
</dbReference>
<evidence type="ECO:0000256" key="7">
    <source>
        <dbReference type="ARBA" id="ARBA00023237"/>
    </source>
</evidence>
<dbReference type="AlphaFoldDB" id="A0A1M5GMP7"/>
<comment type="similarity">
    <text evidence="2">Belongs to the outer membrane factor (OMF) (TC 1.B.17) family.</text>
</comment>
<dbReference type="Proteomes" id="UP000184076">
    <property type="component" value="Unassembled WGS sequence"/>
</dbReference>
<accession>A0A1M5GMP7</accession>
<dbReference type="STRING" id="1121391.SAMN02745206_03175"/>
<evidence type="ECO:0000313" key="10">
    <source>
        <dbReference type="EMBL" id="SHG05060.1"/>
    </source>
</evidence>
<evidence type="ECO:0000256" key="1">
    <source>
        <dbReference type="ARBA" id="ARBA00004442"/>
    </source>
</evidence>
<keyword evidence="7" id="KW-0998">Cell outer membrane</keyword>
<gene>
    <name evidence="10" type="ORF">SAMN02745206_03175</name>
</gene>
<keyword evidence="9" id="KW-0732">Signal</keyword>
<dbReference type="SUPFAM" id="SSF56954">
    <property type="entry name" value="Outer membrane efflux proteins (OEP)"/>
    <property type="match status" value="1"/>
</dbReference>
<evidence type="ECO:0000256" key="9">
    <source>
        <dbReference type="SAM" id="SignalP"/>
    </source>
</evidence>
<evidence type="ECO:0000256" key="3">
    <source>
        <dbReference type="ARBA" id="ARBA00022448"/>
    </source>
</evidence>
<name>A0A1M5GMP7_9BACT</name>
<dbReference type="RefSeq" id="WP_073041202.1">
    <property type="nucleotide sequence ID" value="NZ_FQVB01000038.1"/>
</dbReference>
<protein>
    <submittedName>
        <fullName evidence="10">Outer membrane protein TolC</fullName>
    </submittedName>
</protein>
<evidence type="ECO:0000313" key="11">
    <source>
        <dbReference type="Proteomes" id="UP000184076"/>
    </source>
</evidence>
<evidence type="ECO:0000256" key="8">
    <source>
        <dbReference type="SAM" id="Coils"/>
    </source>
</evidence>
<organism evidence="10 11">
    <name type="scientific">Desulfacinum infernum DSM 9756</name>
    <dbReference type="NCBI Taxonomy" id="1121391"/>
    <lineage>
        <taxon>Bacteria</taxon>
        <taxon>Pseudomonadati</taxon>
        <taxon>Thermodesulfobacteriota</taxon>
        <taxon>Syntrophobacteria</taxon>
        <taxon>Syntrophobacterales</taxon>
        <taxon>Syntrophobacteraceae</taxon>
        <taxon>Desulfacinum</taxon>
    </lineage>
</organism>
<keyword evidence="11" id="KW-1185">Reference proteome</keyword>
<dbReference type="InterPro" id="IPR003423">
    <property type="entry name" value="OMP_efflux"/>
</dbReference>
<dbReference type="Gene3D" id="1.20.1600.10">
    <property type="entry name" value="Outer membrane efflux proteins (OEP)"/>
    <property type="match status" value="1"/>
</dbReference>
<keyword evidence="8" id="KW-0175">Coiled coil</keyword>
<evidence type="ECO:0000256" key="6">
    <source>
        <dbReference type="ARBA" id="ARBA00023136"/>
    </source>
</evidence>
<dbReference type="InterPro" id="IPR051906">
    <property type="entry name" value="TolC-like"/>
</dbReference>
<keyword evidence="6" id="KW-0472">Membrane</keyword>
<dbReference type="GO" id="GO:0015288">
    <property type="term" value="F:porin activity"/>
    <property type="evidence" value="ECO:0007669"/>
    <property type="project" value="TreeGrafter"/>
</dbReference>
<reference evidence="11" key="1">
    <citation type="submission" date="2016-11" db="EMBL/GenBank/DDBJ databases">
        <authorList>
            <person name="Varghese N."/>
            <person name="Submissions S."/>
        </authorList>
    </citation>
    <scope>NUCLEOTIDE SEQUENCE [LARGE SCALE GENOMIC DNA]</scope>
    <source>
        <strain evidence="11">DSM 9756</strain>
    </source>
</reference>
<feature type="chain" id="PRO_5013019529" evidence="9">
    <location>
        <begin position="20"/>
        <end position="447"/>
    </location>
</feature>
<evidence type="ECO:0000256" key="4">
    <source>
        <dbReference type="ARBA" id="ARBA00022452"/>
    </source>
</evidence>
<proteinExistence type="inferred from homology"/>
<comment type="subcellular location">
    <subcellularLocation>
        <location evidence="1">Cell outer membrane</location>
    </subcellularLocation>
</comment>
<dbReference type="InterPro" id="IPR028351">
    <property type="entry name" value="CyaE"/>
</dbReference>
<dbReference type="EMBL" id="FQVB01000038">
    <property type="protein sequence ID" value="SHG05060.1"/>
    <property type="molecule type" value="Genomic_DNA"/>
</dbReference>
<dbReference type="PANTHER" id="PTHR30026">
    <property type="entry name" value="OUTER MEMBRANE PROTEIN TOLC"/>
    <property type="match status" value="1"/>
</dbReference>
<dbReference type="PIRSF" id="PIRSF001892">
    <property type="entry name" value="CyaE"/>
    <property type="match status" value="1"/>
</dbReference>
<dbReference type="GO" id="GO:0009279">
    <property type="term" value="C:cell outer membrane"/>
    <property type="evidence" value="ECO:0007669"/>
    <property type="project" value="UniProtKB-SubCell"/>
</dbReference>
<evidence type="ECO:0000256" key="2">
    <source>
        <dbReference type="ARBA" id="ARBA00007613"/>
    </source>
</evidence>
<feature type="signal peptide" evidence="9">
    <location>
        <begin position="1"/>
        <end position="19"/>
    </location>
</feature>
<feature type="coiled-coil region" evidence="8">
    <location>
        <begin position="342"/>
        <end position="405"/>
    </location>
</feature>
<keyword evidence="3" id="KW-0813">Transport</keyword>
<dbReference type="PROSITE" id="PS51257">
    <property type="entry name" value="PROKAR_LIPOPROTEIN"/>
    <property type="match status" value="1"/>
</dbReference>
<keyword evidence="5" id="KW-0812">Transmembrane</keyword>